<organism evidence="1 2">
    <name type="scientific">Peribacillus simplex</name>
    <dbReference type="NCBI Taxonomy" id="1478"/>
    <lineage>
        <taxon>Bacteria</taxon>
        <taxon>Bacillati</taxon>
        <taxon>Bacillota</taxon>
        <taxon>Bacilli</taxon>
        <taxon>Bacillales</taxon>
        <taxon>Bacillaceae</taxon>
        <taxon>Peribacillus</taxon>
    </lineage>
</organism>
<evidence type="ECO:0000313" key="2">
    <source>
        <dbReference type="Proteomes" id="UP000317770"/>
    </source>
</evidence>
<proteinExistence type="predicted"/>
<dbReference type="Proteomes" id="UP000317770">
    <property type="component" value="Unassembled WGS sequence"/>
</dbReference>
<gene>
    <name evidence="1" type="ORF">FQP34_08420</name>
</gene>
<dbReference type="EMBL" id="VNKI01000003">
    <property type="protein sequence ID" value="TVX81944.1"/>
    <property type="molecule type" value="Genomic_DNA"/>
</dbReference>
<comment type="caution">
    <text evidence="1">The sequence shown here is derived from an EMBL/GenBank/DDBJ whole genome shotgun (WGS) entry which is preliminary data.</text>
</comment>
<protein>
    <submittedName>
        <fullName evidence="1">Uncharacterized protein</fullName>
    </submittedName>
</protein>
<name>A0A8B5Y170_9BACI</name>
<sequence>MYRKNCHTCHRDSFSSAEYGKWLCPTCGEDLTAQKALDALTIERINTPQRNIKKSNIYYYTKKRN</sequence>
<accession>A0A8B5Y170</accession>
<evidence type="ECO:0000313" key="1">
    <source>
        <dbReference type="EMBL" id="TVX81944.1"/>
    </source>
</evidence>
<dbReference type="RefSeq" id="WP_144478140.1">
    <property type="nucleotide sequence ID" value="NZ_JARMTY010000013.1"/>
</dbReference>
<reference evidence="1 2" key="1">
    <citation type="submission" date="2019-07" db="EMBL/GenBank/DDBJ databases">
        <title>Genome assembly of Bacillus simplex strain GGC-P6A.</title>
        <authorList>
            <person name="Jennings M.E."/>
            <person name="Barton H.A."/>
        </authorList>
    </citation>
    <scope>NUCLEOTIDE SEQUENCE [LARGE SCALE GENOMIC DNA]</scope>
    <source>
        <strain evidence="1 2">GGC-P6A</strain>
    </source>
</reference>
<dbReference type="AlphaFoldDB" id="A0A8B5Y170"/>